<dbReference type="InterPro" id="IPR015151">
    <property type="entry name" value="B-adaptin_app_sub_C"/>
</dbReference>
<dbReference type="InterPro" id="IPR008152">
    <property type="entry name" value="Clathrin_a/b/g-adaptin_app_Ig"/>
</dbReference>
<dbReference type="InterPro" id="IPR013041">
    <property type="entry name" value="Clathrin_app_Ig-like_sf"/>
</dbReference>
<evidence type="ECO:0000256" key="6">
    <source>
        <dbReference type="ARBA" id="ARBA00029433"/>
    </source>
</evidence>
<name>A0A2A4J8Z2_HELVI</name>
<evidence type="ECO:0000256" key="4">
    <source>
        <dbReference type="ARBA" id="ARBA00022990"/>
    </source>
</evidence>
<dbReference type="SUPFAM" id="SSF49348">
    <property type="entry name" value="Clathrin adaptor appendage domain"/>
    <property type="match status" value="1"/>
</dbReference>
<dbReference type="GO" id="GO:0030131">
    <property type="term" value="C:clathrin adaptor complex"/>
    <property type="evidence" value="ECO:0007669"/>
    <property type="project" value="InterPro"/>
</dbReference>
<dbReference type="InterPro" id="IPR016024">
    <property type="entry name" value="ARM-type_fold"/>
</dbReference>
<dbReference type="InterPro" id="IPR012295">
    <property type="entry name" value="TBP_dom_sf"/>
</dbReference>
<dbReference type="EMBL" id="NWSH01002600">
    <property type="protein sequence ID" value="PCG67882.1"/>
    <property type="molecule type" value="Genomic_DNA"/>
</dbReference>
<dbReference type="Pfam" id="PF02883">
    <property type="entry name" value="Alpha_adaptinC2"/>
    <property type="match status" value="1"/>
</dbReference>
<evidence type="ECO:0000259" key="9">
    <source>
        <dbReference type="SMART" id="SM01020"/>
    </source>
</evidence>
<dbReference type="InterPro" id="IPR009028">
    <property type="entry name" value="Coatomer/calthrin_app_sub_C"/>
</dbReference>
<keyword evidence="2 7" id="KW-0813">Transport</keyword>
<dbReference type="FunFam" id="3.30.310.10:FF:000003">
    <property type="entry name" value="AP complex subunit beta"/>
    <property type="match status" value="1"/>
</dbReference>
<keyword evidence="4" id="KW-0007">Acetylation</keyword>
<accession>A0A2A4J8Z2</accession>
<evidence type="ECO:0000259" key="8">
    <source>
        <dbReference type="SMART" id="SM00809"/>
    </source>
</evidence>
<evidence type="ECO:0000256" key="3">
    <source>
        <dbReference type="ARBA" id="ARBA00022927"/>
    </source>
</evidence>
<dbReference type="InterPro" id="IPR002553">
    <property type="entry name" value="Clathrin/coatomer_adapt-like_N"/>
</dbReference>
<dbReference type="Pfam" id="PF01602">
    <property type="entry name" value="Adaptin_N"/>
    <property type="match status" value="1"/>
</dbReference>
<dbReference type="GO" id="GO:0030276">
    <property type="term" value="F:clathrin binding"/>
    <property type="evidence" value="ECO:0007669"/>
    <property type="project" value="InterPro"/>
</dbReference>
<dbReference type="InterPro" id="IPR026739">
    <property type="entry name" value="AP_beta"/>
</dbReference>
<dbReference type="GO" id="GO:0006886">
    <property type="term" value="P:intracellular protein transport"/>
    <property type="evidence" value="ECO:0007669"/>
    <property type="project" value="InterPro"/>
</dbReference>
<evidence type="ECO:0000256" key="7">
    <source>
        <dbReference type="PIRNR" id="PIRNR002291"/>
    </source>
</evidence>
<evidence type="ECO:0000256" key="2">
    <source>
        <dbReference type="ARBA" id="ARBA00022448"/>
    </source>
</evidence>
<dbReference type="FunFam" id="1.25.10.10:FF:000002">
    <property type="entry name" value="AP complex subunit beta"/>
    <property type="match status" value="1"/>
</dbReference>
<reference evidence="10" key="1">
    <citation type="submission" date="2017-09" db="EMBL/GenBank/DDBJ databases">
        <title>Contemporary evolution of a Lepidopteran species, Heliothis virescens, in response to modern agricultural practices.</title>
        <authorList>
            <person name="Fritz M.L."/>
            <person name="Deyonke A.M."/>
            <person name="Papanicolaou A."/>
            <person name="Micinski S."/>
            <person name="Westbrook J."/>
            <person name="Gould F."/>
        </authorList>
    </citation>
    <scope>NUCLEOTIDE SEQUENCE [LARGE SCALE GENOMIC DNA]</scope>
    <source>
        <strain evidence="10">HvINT-</strain>
        <tissue evidence="10">Whole body</tissue>
    </source>
</reference>
<dbReference type="SUPFAM" id="SSF48371">
    <property type="entry name" value="ARM repeat"/>
    <property type="match status" value="1"/>
</dbReference>
<feature type="domain" description="Clathrin adaptor alpha/beta/gamma-adaptin appendage Ig-like subdomain" evidence="8">
    <location>
        <begin position="683"/>
        <end position="792"/>
    </location>
</feature>
<comment type="caution">
    <text evidence="10">The sequence shown here is derived from an EMBL/GenBank/DDBJ whole genome shotgun (WGS) entry which is preliminary data.</text>
</comment>
<evidence type="ECO:0000313" key="10">
    <source>
        <dbReference type="EMBL" id="PCG67882.1"/>
    </source>
</evidence>
<dbReference type="STRING" id="7102.A0A2A4J8Z2"/>
<evidence type="ECO:0000256" key="5">
    <source>
        <dbReference type="ARBA" id="ARBA00023136"/>
    </source>
</evidence>
<dbReference type="Gene3D" id="1.25.10.10">
    <property type="entry name" value="Leucine-rich Repeat Variant"/>
    <property type="match status" value="1"/>
</dbReference>
<dbReference type="Gene3D" id="3.30.310.10">
    <property type="entry name" value="TATA-Binding Protein"/>
    <property type="match status" value="1"/>
</dbReference>
<dbReference type="Pfam" id="PF09066">
    <property type="entry name" value="B2-adapt-app_C"/>
    <property type="match status" value="1"/>
</dbReference>
<dbReference type="SMART" id="SM00809">
    <property type="entry name" value="Alpha_adaptinC2"/>
    <property type="match status" value="1"/>
</dbReference>
<evidence type="ECO:0000256" key="1">
    <source>
        <dbReference type="ARBA" id="ARBA00006613"/>
    </source>
</evidence>
<dbReference type="InterPro" id="IPR016342">
    <property type="entry name" value="AP_complex_bsu_1_2_4"/>
</dbReference>
<dbReference type="Gene3D" id="2.60.40.1150">
    <property type="match status" value="1"/>
</dbReference>
<dbReference type="AlphaFoldDB" id="A0A2A4J8Z2"/>
<dbReference type="InterPro" id="IPR013037">
    <property type="entry name" value="Clathrin_b-adaptin_app_Ig-like"/>
</dbReference>
<comment type="subcellular location">
    <subcellularLocation>
        <location evidence="6">Endomembrane system</location>
        <topology evidence="6">Peripheral membrane protein</topology>
        <orientation evidence="6">Cytoplasmic side</orientation>
    </subcellularLocation>
</comment>
<dbReference type="SUPFAM" id="SSF55711">
    <property type="entry name" value="Subdomain of clathrin and coatomer appendage domain"/>
    <property type="match status" value="1"/>
</dbReference>
<comment type="similarity">
    <text evidence="1 7">Belongs to the adaptor complexes large subunit family.</text>
</comment>
<feature type="domain" description="Beta-adaptin appendage C-terminal subdomain" evidence="9">
    <location>
        <begin position="801"/>
        <end position="911"/>
    </location>
</feature>
<sequence length="912" mass="100113">MTDSKYFTTTKKGEIFELKSELNSDKKEKKKEAVKKVIASMTVGKDVSALFPDVVNCMQTDNLELKKLVYLYLMNYAKSQPDMAIMAVNTFVKDCEDSNPLIRALAVRTMGCIRVDKITEYLCEPLRKCLKDEDPYVRKTAAVCVAKLYDISSSMVEDQGFLDQLKDLLSDSNPMVVANAVAALSEINEASVSGQPLVEMNAPTINKLLTALNECTEWGQVFILDALSNYSPRDAREAHSICERITPRLAHANAAVVLSAVKVLMKLMEMVSSDAELVSTLSRKLAPPLVTLLSAEPEVQYVALRNINLVVQKRPDILKHEMKVFFVKYNDPIYVKLEKLDIMIRLASQANIAQVLGELKEYATEVDVDFVRKAVRAIGRCAIKVEPSAERCVSTLLELIQTKVNYVVQEAIVVIKDIFRKYPNKYESIISTLCENLDTLDEPEARASMVWIVGEYAERIDNADELLDSFLEGFHDENAQVQLQLLTAVVKLFLKRPADTQELVQHVLSLATQDSDNPDLRDRGFIYWRLLSTDPAAAKEVVLADKPLISEETDLLEPTLLDELICHISSLASVYHKPPTAFVEGRGAGVRKSLPARGTPAHDDAAPQPTVIPNQLHGESLIGDLLSMDIGGPPPAPAPTSNLDLLAGGLDVLLGGGPEPATTSGTTGLLGDIFGVSAAPASYVPPKQCWLPADKGKGLEIWGTFSRQNGQPRMEMTFTNKAMQAMSGFAIQLNKNSFGVFPVGGLSVGAVAAGAAAEAPLALATTGPVQRMEPLNNLQVAIKNNVDVFYFACLIPVHILFTEDGQLDKRVFLTTWKEIPAANEVQHTLSNVTGTADTIAQKMTLNNIYTIAKRNVEGQDMLYQSLKLTNNIWVLLELKLQPGNPEATLSLKSRTVEVASCIFQAYEAIIKS</sequence>
<dbReference type="GO" id="GO:0016192">
    <property type="term" value="P:vesicle-mediated transport"/>
    <property type="evidence" value="ECO:0007669"/>
    <property type="project" value="InterPro"/>
</dbReference>
<dbReference type="PIRSF" id="PIRSF002291">
    <property type="entry name" value="AP_complex_beta"/>
    <property type="match status" value="1"/>
</dbReference>
<dbReference type="SMART" id="SM01020">
    <property type="entry name" value="B2-adapt-app_C"/>
    <property type="match status" value="1"/>
</dbReference>
<keyword evidence="3 7" id="KW-0653">Protein transport</keyword>
<dbReference type="InterPro" id="IPR011989">
    <property type="entry name" value="ARM-like"/>
</dbReference>
<protein>
    <recommendedName>
        <fullName evidence="7">AP complex subunit beta</fullName>
    </recommendedName>
</protein>
<dbReference type="FunFam" id="2.60.40.1150:FF:000001">
    <property type="entry name" value="AP complex subunit beta"/>
    <property type="match status" value="1"/>
</dbReference>
<dbReference type="GO" id="GO:0012505">
    <property type="term" value="C:endomembrane system"/>
    <property type="evidence" value="ECO:0007669"/>
    <property type="project" value="UniProtKB-SubCell"/>
</dbReference>
<keyword evidence="5 7" id="KW-0472">Membrane</keyword>
<organism evidence="10">
    <name type="scientific">Heliothis virescens</name>
    <name type="common">Tobacco budworm moth</name>
    <dbReference type="NCBI Taxonomy" id="7102"/>
    <lineage>
        <taxon>Eukaryota</taxon>
        <taxon>Metazoa</taxon>
        <taxon>Ecdysozoa</taxon>
        <taxon>Arthropoda</taxon>
        <taxon>Hexapoda</taxon>
        <taxon>Insecta</taxon>
        <taxon>Pterygota</taxon>
        <taxon>Neoptera</taxon>
        <taxon>Endopterygota</taxon>
        <taxon>Lepidoptera</taxon>
        <taxon>Glossata</taxon>
        <taxon>Ditrysia</taxon>
        <taxon>Noctuoidea</taxon>
        <taxon>Noctuidae</taxon>
        <taxon>Heliothinae</taxon>
        <taxon>Heliothis</taxon>
    </lineage>
</organism>
<gene>
    <name evidence="10" type="ORF">B5V51_5847</name>
</gene>
<proteinExistence type="inferred from homology"/>
<dbReference type="PANTHER" id="PTHR11134">
    <property type="entry name" value="ADAPTOR COMPLEX SUBUNIT BETA FAMILY MEMBER"/>
    <property type="match status" value="1"/>
</dbReference>